<evidence type="ECO:0000313" key="8">
    <source>
        <dbReference type="Proteomes" id="UP001595690"/>
    </source>
</evidence>
<evidence type="ECO:0000256" key="5">
    <source>
        <dbReference type="ARBA" id="ARBA00023136"/>
    </source>
</evidence>
<name>A0ABV8C4V4_9PSEU</name>
<organism evidence="7 8">
    <name type="scientific">Lentzea rhizosphaerae</name>
    <dbReference type="NCBI Taxonomy" id="2041025"/>
    <lineage>
        <taxon>Bacteria</taxon>
        <taxon>Bacillati</taxon>
        <taxon>Actinomycetota</taxon>
        <taxon>Actinomycetes</taxon>
        <taxon>Pseudonocardiales</taxon>
        <taxon>Pseudonocardiaceae</taxon>
        <taxon>Lentzea</taxon>
    </lineage>
</organism>
<sequence>MSGPATRGPLFSVVRDRLRHLRESVGQTPVPGWWDVVKRVPEAVSADRLPLVAAGVAFFVMLALAPTMIALLTVYALVADPEHVRDQLAPLLRVVPGEAGDLVVQQLRAAAEIDVSGLTTGLAVSAATVLWSMSNAVRWLIAGLNIAHGVRETRGFFHLRGLALLFAIGALVVVAVGLAVVAAVPVVLEVIGVDSFTRVVVNLVRWAGGVVLVALALAVVYRFGPNRGRTGWHWVTAGSAVAVVVWLAGSAGFALYLTYSSGYHRTYGTLAGVAVLLLWLYLSSFAVLLGAELDAEIEKDRNDGGSDRPAH</sequence>
<accession>A0ABV8C4V4</accession>
<comment type="caution">
    <text evidence="7">The sequence shown here is derived from an EMBL/GenBank/DDBJ whole genome shotgun (WGS) entry which is preliminary data.</text>
</comment>
<keyword evidence="3 6" id="KW-0812">Transmembrane</keyword>
<dbReference type="PANTHER" id="PTHR30213">
    <property type="entry name" value="INNER MEMBRANE PROTEIN YHJD"/>
    <property type="match status" value="1"/>
</dbReference>
<reference evidence="8" key="1">
    <citation type="journal article" date="2019" name="Int. J. Syst. Evol. Microbiol.">
        <title>The Global Catalogue of Microorganisms (GCM) 10K type strain sequencing project: providing services to taxonomists for standard genome sequencing and annotation.</title>
        <authorList>
            <consortium name="The Broad Institute Genomics Platform"/>
            <consortium name="The Broad Institute Genome Sequencing Center for Infectious Disease"/>
            <person name="Wu L."/>
            <person name="Ma J."/>
        </authorList>
    </citation>
    <scope>NUCLEOTIDE SEQUENCE [LARGE SCALE GENOMIC DNA]</scope>
    <source>
        <strain evidence="8">CGMCC 4.7405</strain>
    </source>
</reference>
<dbReference type="EMBL" id="JBHRZI010000032">
    <property type="protein sequence ID" value="MFC3897092.1"/>
    <property type="molecule type" value="Genomic_DNA"/>
</dbReference>
<dbReference type="PIRSF" id="PIRSF035875">
    <property type="entry name" value="RNase_BN"/>
    <property type="match status" value="1"/>
</dbReference>
<keyword evidence="5 6" id="KW-0472">Membrane</keyword>
<keyword evidence="8" id="KW-1185">Reference proteome</keyword>
<comment type="subcellular location">
    <subcellularLocation>
        <location evidence="1">Cell membrane</location>
        <topology evidence="1">Multi-pass membrane protein</topology>
    </subcellularLocation>
</comment>
<dbReference type="RefSeq" id="WP_382378579.1">
    <property type="nucleotide sequence ID" value="NZ_JBHRZI010000032.1"/>
</dbReference>
<dbReference type="NCBIfam" id="TIGR00765">
    <property type="entry name" value="yihY_not_rbn"/>
    <property type="match status" value="1"/>
</dbReference>
<evidence type="ECO:0000256" key="2">
    <source>
        <dbReference type="ARBA" id="ARBA00022475"/>
    </source>
</evidence>
<evidence type="ECO:0000256" key="6">
    <source>
        <dbReference type="SAM" id="Phobius"/>
    </source>
</evidence>
<dbReference type="InterPro" id="IPR017039">
    <property type="entry name" value="Virul_fac_BrkB"/>
</dbReference>
<proteinExistence type="predicted"/>
<keyword evidence="4 6" id="KW-1133">Transmembrane helix</keyword>
<dbReference type="PANTHER" id="PTHR30213:SF0">
    <property type="entry name" value="UPF0761 MEMBRANE PROTEIN YIHY"/>
    <property type="match status" value="1"/>
</dbReference>
<feature type="transmembrane region" description="Helical" evidence="6">
    <location>
        <begin position="161"/>
        <end position="183"/>
    </location>
</feature>
<dbReference type="Pfam" id="PF03631">
    <property type="entry name" value="Virul_fac_BrkB"/>
    <property type="match status" value="1"/>
</dbReference>
<keyword evidence="2" id="KW-1003">Cell membrane</keyword>
<dbReference type="Proteomes" id="UP001595690">
    <property type="component" value="Unassembled WGS sequence"/>
</dbReference>
<evidence type="ECO:0000256" key="4">
    <source>
        <dbReference type="ARBA" id="ARBA00022989"/>
    </source>
</evidence>
<protein>
    <submittedName>
        <fullName evidence="7">YihY/virulence factor BrkB family protein</fullName>
    </submittedName>
</protein>
<evidence type="ECO:0000256" key="3">
    <source>
        <dbReference type="ARBA" id="ARBA00022692"/>
    </source>
</evidence>
<evidence type="ECO:0000313" key="7">
    <source>
        <dbReference type="EMBL" id="MFC3897092.1"/>
    </source>
</evidence>
<feature type="transmembrane region" description="Helical" evidence="6">
    <location>
        <begin position="235"/>
        <end position="257"/>
    </location>
</feature>
<feature type="transmembrane region" description="Helical" evidence="6">
    <location>
        <begin position="269"/>
        <end position="291"/>
    </location>
</feature>
<evidence type="ECO:0000256" key="1">
    <source>
        <dbReference type="ARBA" id="ARBA00004651"/>
    </source>
</evidence>
<feature type="transmembrane region" description="Helical" evidence="6">
    <location>
        <begin position="51"/>
        <end position="78"/>
    </location>
</feature>
<gene>
    <name evidence="7" type="ORF">ACFOWZ_36925</name>
</gene>
<feature type="transmembrane region" description="Helical" evidence="6">
    <location>
        <begin position="203"/>
        <end position="223"/>
    </location>
</feature>